<dbReference type="SUPFAM" id="SSF56112">
    <property type="entry name" value="Protein kinase-like (PK-like)"/>
    <property type="match status" value="1"/>
</dbReference>
<dbReference type="EMBL" id="JARAKH010000018">
    <property type="protein sequence ID" value="KAK8394995.1"/>
    <property type="molecule type" value="Genomic_DNA"/>
</dbReference>
<gene>
    <name evidence="2" type="ORF">O3P69_006033</name>
</gene>
<keyword evidence="3" id="KW-1185">Reference proteome</keyword>
<accession>A0AAW0U852</accession>
<organism evidence="2 3">
    <name type="scientific">Scylla paramamosain</name>
    <name type="common">Mud crab</name>
    <dbReference type="NCBI Taxonomy" id="85552"/>
    <lineage>
        <taxon>Eukaryota</taxon>
        <taxon>Metazoa</taxon>
        <taxon>Ecdysozoa</taxon>
        <taxon>Arthropoda</taxon>
        <taxon>Crustacea</taxon>
        <taxon>Multicrustacea</taxon>
        <taxon>Malacostraca</taxon>
        <taxon>Eumalacostraca</taxon>
        <taxon>Eucarida</taxon>
        <taxon>Decapoda</taxon>
        <taxon>Pleocyemata</taxon>
        <taxon>Brachyura</taxon>
        <taxon>Eubrachyura</taxon>
        <taxon>Portunoidea</taxon>
        <taxon>Portunidae</taxon>
        <taxon>Portuninae</taxon>
        <taxon>Scylla</taxon>
    </lineage>
</organism>
<evidence type="ECO:0000313" key="3">
    <source>
        <dbReference type="Proteomes" id="UP001487740"/>
    </source>
</evidence>
<comment type="caution">
    <text evidence="2">The sequence shown here is derived from an EMBL/GenBank/DDBJ whole genome shotgun (WGS) entry which is preliminary data.</text>
</comment>
<dbReference type="InterPro" id="IPR011009">
    <property type="entry name" value="Kinase-like_dom_sf"/>
</dbReference>
<evidence type="ECO:0000313" key="2">
    <source>
        <dbReference type="EMBL" id="KAK8394995.1"/>
    </source>
</evidence>
<keyword evidence="1" id="KW-0812">Transmembrane</keyword>
<dbReference type="PANTHER" id="PTHR46448">
    <property type="entry name" value="PROTEIN KINASE DOMAIN-CONTAINING PROTEIN"/>
    <property type="match status" value="1"/>
</dbReference>
<dbReference type="GO" id="GO:0005576">
    <property type="term" value="C:extracellular region"/>
    <property type="evidence" value="ECO:0007669"/>
    <property type="project" value="TreeGrafter"/>
</dbReference>
<feature type="transmembrane region" description="Helical" evidence="1">
    <location>
        <begin position="7"/>
        <end position="30"/>
    </location>
</feature>
<dbReference type="Gene3D" id="1.10.510.10">
    <property type="entry name" value="Transferase(Phosphotransferase) domain 1"/>
    <property type="match status" value="1"/>
</dbReference>
<dbReference type="GO" id="GO:0001501">
    <property type="term" value="P:skeletal system development"/>
    <property type="evidence" value="ECO:0007669"/>
    <property type="project" value="TreeGrafter"/>
</dbReference>
<dbReference type="PANTHER" id="PTHR46448:SF1">
    <property type="entry name" value="PROTEIN KINASE DOMAIN-CONTAINING PROTEIN"/>
    <property type="match status" value="1"/>
</dbReference>
<evidence type="ECO:0000256" key="1">
    <source>
        <dbReference type="SAM" id="Phobius"/>
    </source>
</evidence>
<evidence type="ECO:0008006" key="4">
    <source>
        <dbReference type="Google" id="ProtNLM"/>
    </source>
</evidence>
<keyword evidence="1" id="KW-0472">Membrane</keyword>
<reference evidence="2 3" key="1">
    <citation type="submission" date="2023-03" db="EMBL/GenBank/DDBJ databases">
        <title>High-quality genome of Scylla paramamosain provides insights in environmental adaptation.</title>
        <authorList>
            <person name="Zhang L."/>
        </authorList>
    </citation>
    <scope>NUCLEOTIDE SEQUENCE [LARGE SCALE GENOMIC DNA]</scope>
    <source>
        <strain evidence="2">LZ_2023a</strain>
        <tissue evidence="2">Muscle</tissue>
    </source>
</reference>
<dbReference type="Proteomes" id="UP001487740">
    <property type="component" value="Unassembled WGS sequence"/>
</dbReference>
<keyword evidence="1" id="KW-1133">Transmembrane helix</keyword>
<proteinExistence type="predicted"/>
<sequence length="423" mass="46703">MARASRLSLYVTIYLFLCLLANLTLVVMFLGGQQHRQHPQARPPPTPTWTPSSGQTLGCGELPVISNLTLIGSGWTKAVYKGWYGSSWVAVKTVHTSGHDMTECNAEVNVCYRRCAEKLMQEAQMLHKLSHNNVIKVFGKCMPKVEYSPGPPKSGVVAVVVELGRPVRVVEVLQMDYEARLQLAMDVGKILKLLAHSPLGPVLMKDFRREQFVIVDGSLKLSDVDDVVVGDPYCTSAKDCVIQDTTKDAILTSVPCDRGLCRGYNSLLNSIYASQHFMRLLIPYGGPAALEKASLHLVDQQVQGKLDSEHLHYAIEALVHNYSVGGYLTNNEKQEIQNFVVFHGSTVEGEDFPCLRTDGSNCIQSVSSPAEGASLCSQLPTCSAFVLMDQWVWTGRQIAVFKMGATKVMENKRHTLYVRRGQG</sequence>
<dbReference type="InterPro" id="IPR042983">
    <property type="entry name" value="PKDCC"/>
</dbReference>
<dbReference type="AlphaFoldDB" id="A0AAW0U852"/>
<name>A0AAW0U852_SCYPA</name>
<dbReference type="GO" id="GO:0004715">
    <property type="term" value="F:non-membrane spanning protein tyrosine kinase activity"/>
    <property type="evidence" value="ECO:0007669"/>
    <property type="project" value="InterPro"/>
</dbReference>
<protein>
    <recommendedName>
        <fullName evidence="4">Protein kinase domain-containing protein</fullName>
    </recommendedName>
</protein>